<feature type="domain" description="Aspartyl/asparaginy/proline hydroxylase" evidence="2">
    <location>
        <begin position="64"/>
        <end position="166"/>
    </location>
</feature>
<dbReference type="RefSeq" id="WP_088905138.1">
    <property type="nucleotide sequence ID" value="NZ_CP022272.1"/>
</dbReference>
<sequence>MKLAKEFYRLPLSFDVERLQQELAAFSEADWRAHHESFKGNSAIALISVGGSFNNEFKGPMSPTPALQQSPYLQQVIASFGEVIGRSRLMRLAPGCEVPLHSDINYHWHNRVRIHIPIVTDEAVQFHCDDKQVHMGVGECWIFDSWKYHKVVNNSDKMRVHLVIDTMGSSRFWQMINDASLAYGDLDNPSFTPEHLSFIPNKQVDIITEKVNFPLVMPPSEVRLLTQELSDQIQSATHNDLEASQRFIKLLNDFALDWQALWSQFGDDKAGWDAFHRLRQQTLAQAAPLEDRVMVDSQTSAMKVLVHLIMGPAMSPELAQANTPAPQSRSQSTPPEASPQPRGARTQPLATRQPSDSRLEQSSGPIKAPQTEAGLTRNSPCPCGSGKKYKQCHGQLN</sequence>
<dbReference type="InterPro" id="IPR007803">
    <property type="entry name" value="Asp/Arg/Pro-Hydrxlase"/>
</dbReference>
<dbReference type="KEGG" id="smav:CFF01_13515"/>
<dbReference type="Pfam" id="PF05118">
    <property type="entry name" value="Asp_Arg_Hydrox"/>
    <property type="match status" value="1"/>
</dbReference>
<organism evidence="3 4">
    <name type="scientific">Shewanella marisflavi</name>
    <dbReference type="NCBI Taxonomy" id="260364"/>
    <lineage>
        <taxon>Bacteria</taxon>
        <taxon>Pseudomonadati</taxon>
        <taxon>Pseudomonadota</taxon>
        <taxon>Gammaproteobacteria</taxon>
        <taxon>Alteromonadales</taxon>
        <taxon>Shewanellaceae</taxon>
        <taxon>Shewanella</taxon>
    </lineage>
</organism>
<proteinExistence type="predicted"/>
<dbReference type="SUPFAM" id="SSF103642">
    <property type="entry name" value="Sec-C motif"/>
    <property type="match status" value="1"/>
</dbReference>
<dbReference type="InterPro" id="IPR004027">
    <property type="entry name" value="SEC_C_motif"/>
</dbReference>
<protein>
    <submittedName>
        <fullName evidence="3">Zinc chelation protein SecC</fullName>
    </submittedName>
</protein>
<accession>A0AAC9U227</accession>
<gene>
    <name evidence="3" type="ORF">CFF01_13515</name>
</gene>
<evidence type="ECO:0000259" key="2">
    <source>
        <dbReference type="Pfam" id="PF05118"/>
    </source>
</evidence>
<feature type="region of interest" description="Disordered" evidence="1">
    <location>
        <begin position="318"/>
        <end position="397"/>
    </location>
</feature>
<dbReference type="Proteomes" id="UP000198233">
    <property type="component" value="Chromosome"/>
</dbReference>
<evidence type="ECO:0000313" key="3">
    <source>
        <dbReference type="EMBL" id="ASJ97512.1"/>
    </source>
</evidence>
<evidence type="ECO:0000256" key="1">
    <source>
        <dbReference type="SAM" id="MobiDB-lite"/>
    </source>
</evidence>
<feature type="compositionally biased region" description="Polar residues" evidence="1">
    <location>
        <begin position="348"/>
        <end position="364"/>
    </location>
</feature>
<dbReference type="Gene3D" id="2.60.120.330">
    <property type="entry name" value="B-lactam Antibiotic, Isopenicillin N Synthase, Chain"/>
    <property type="match status" value="1"/>
</dbReference>
<dbReference type="Pfam" id="PF02810">
    <property type="entry name" value="SEC-C"/>
    <property type="match status" value="1"/>
</dbReference>
<dbReference type="EMBL" id="CP022272">
    <property type="protein sequence ID" value="ASJ97512.1"/>
    <property type="molecule type" value="Genomic_DNA"/>
</dbReference>
<dbReference type="CDD" id="cd02208">
    <property type="entry name" value="cupin_RmlC-like"/>
    <property type="match status" value="1"/>
</dbReference>
<dbReference type="InterPro" id="IPR027443">
    <property type="entry name" value="IPNS-like_sf"/>
</dbReference>
<name>A0AAC9U227_9GAMM</name>
<dbReference type="AlphaFoldDB" id="A0AAC9U227"/>
<reference evidence="3 4" key="1">
    <citation type="submission" date="2017-06" db="EMBL/GenBank/DDBJ databases">
        <title>Complete genome sequence of Shewanella marisflavi EP1 associated with anaerobic 2,4-dinitrotoluene reduction and salt tolerance.</title>
        <authorList>
            <person name="Huang J."/>
        </authorList>
    </citation>
    <scope>NUCLEOTIDE SEQUENCE [LARGE SCALE GENOMIC DNA]</scope>
    <source>
        <strain evidence="3 4">EP1</strain>
    </source>
</reference>
<dbReference type="SUPFAM" id="SSF51197">
    <property type="entry name" value="Clavaminate synthase-like"/>
    <property type="match status" value="1"/>
</dbReference>
<dbReference type="Gene3D" id="3.10.450.50">
    <property type="match status" value="1"/>
</dbReference>
<feature type="compositionally biased region" description="Polar residues" evidence="1">
    <location>
        <begin position="320"/>
        <end position="335"/>
    </location>
</feature>
<evidence type="ECO:0000313" key="4">
    <source>
        <dbReference type="Proteomes" id="UP000198233"/>
    </source>
</evidence>